<dbReference type="SUPFAM" id="SSF81296">
    <property type="entry name" value="E set domains"/>
    <property type="match status" value="1"/>
</dbReference>
<sequence length="158" mass="16909">MKQNLNFILVFILLATLSMVNAIPHRLQKRSFSFGSCTPLKGKNPPPIISVEVASNTIVPGQTNTLVVTGMLIEPIFESTQLIAQFVDSETNNFIGEPSINSICGGAGCPIKGGTQFTTIIGNLLAPSQLPDEYSIVVSVIDEFKDILGCANALIDNE</sequence>
<feature type="domain" description="MD-2-related lipid-recognition" evidence="3">
    <location>
        <begin position="34"/>
        <end position="155"/>
    </location>
</feature>
<feature type="signal peptide" evidence="2">
    <location>
        <begin position="1"/>
        <end position="22"/>
    </location>
</feature>
<evidence type="ECO:0000256" key="2">
    <source>
        <dbReference type="SAM" id="SignalP"/>
    </source>
</evidence>
<organism evidence="4 5">
    <name type="scientific">Funneliformis mosseae</name>
    <name type="common">Endomycorrhizal fungus</name>
    <name type="synonym">Glomus mosseae</name>
    <dbReference type="NCBI Taxonomy" id="27381"/>
    <lineage>
        <taxon>Eukaryota</taxon>
        <taxon>Fungi</taxon>
        <taxon>Fungi incertae sedis</taxon>
        <taxon>Mucoromycota</taxon>
        <taxon>Glomeromycotina</taxon>
        <taxon>Glomeromycetes</taxon>
        <taxon>Glomerales</taxon>
        <taxon>Glomeraceae</taxon>
        <taxon>Funneliformis</taxon>
    </lineage>
</organism>
<dbReference type="Pfam" id="PF02221">
    <property type="entry name" value="E1_DerP2_DerF2"/>
    <property type="match status" value="1"/>
</dbReference>
<dbReference type="InterPro" id="IPR003172">
    <property type="entry name" value="ML_dom"/>
</dbReference>
<dbReference type="InterPro" id="IPR014756">
    <property type="entry name" value="Ig_E-set"/>
</dbReference>
<reference evidence="4" key="1">
    <citation type="submission" date="2021-06" db="EMBL/GenBank/DDBJ databases">
        <authorList>
            <person name="Kallberg Y."/>
            <person name="Tangrot J."/>
            <person name="Rosling A."/>
        </authorList>
    </citation>
    <scope>NUCLEOTIDE SEQUENCE</scope>
    <source>
        <strain evidence="4">87-6 pot B 2015</strain>
    </source>
</reference>
<comment type="caution">
    <text evidence="4">The sequence shown here is derived from an EMBL/GenBank/DDBJ whole genome shotgun (WGS) entry which is preliminary data.</text>
</comment>
<dbReference type="SMART" id="SM00737">
    <property type="entry name" value="ML"/>
    <property type="match status" value="1"/>
</dbReference>
<evidence type="ECO:0000313" key="5">
    <source>
        <dbReference type="Proteomes" id="UP000789375"/>
    </source>
</evidence>
<dbReference type="AlphaFoldDB" id="A0A9N9ECE4"/>
<name>A0A9N9ECE4_FUNMO</name>
<proteinExistence type="predicted"/>
<keyword evidence="5" id="KW-1185">Reference proteome</keyword>
<evidence type="ECO:0000256" key="1">
    <source>
        <dbReference type="ARBA" id="ARBA00016056"/>
    </source>
</evidence>
<gene>
    <name evidence="4" type="ORF">FMOSSE_LOCUS12501</name>
</gene>
<dbReference type="EMBL" id="CAJVPP010006017">
    <property type="protein sequence ID" value="CAG8672871.1"/>
    <property type="molecule type" value="Genomic_DNA"/>
</dbReference>
<dbReference type="Proteomes" id="UP000789375">
    <property type="component" value="Unassembled WGS sequence"/>
</dbReference>
<protein>
    <recommendedName>
        <fullName evidence="1">Phosphatidylglycerol/phosphatidylinositol transfer protein</fullName>
    </recommendedName>
</protein>
<keyword evidence="2" id="KW-0732">Signal</keyword>
<feature type="chain" id="PRO_5040105285" description="Phosphatidylglycerol/phosphatidylinositol transfer protein" evidence="2">
    <location>
        <begin position="23"/>
        <end position="158"/>
    </location>
</feature>
<accession>A0A9N9ECE4</accession>
<evidence type="ECO:0000259" key="3">
    <source>
        <dbReference type="SMART" id="SM00737"/>
    </source>
</evidence>
<evidence type="ECO:0000313" key="4">
    <source>
        <dbReference type="EMBL" id="CAG8672871.1"/>
    </source>
</evidence>